<comment type="caution">
    <text evidence="2">The sequence shown here is derived from an EMBL/GenBank/DDBJ whole genome shotgun (WGS) entry which is preliminary data.</text>
</comment>
<gene>
    <name evidence="2" type="ORF">ACFOEN_03345</name>
</gene>
<dbReference type="PANTHER" id="PTHR35870:SF1">
    <property type="entry name" value="PROTEIN, PUTATIVE (AFU_ORTHOLOGUE AFUA_5G03330)-RELATED"/>
    <property type="match status" value="1"/>
</dbReference>
<evidence type="ECO:0000313" key="3">
    <source>
        <dbReference type="Proteomes" id="UP001595556"/>
    </source>
</evidence>
<organism evidence="2 3">
    <name type="scientific">Piscinibacterium candidicorallinum</name>
    <dbReference type="NCBI Taxonomy" id="1793872"/>
    <lineage>
        <taxon>Bacteria</taxon>
        <taxon>Pseudomonadati</taxon>
        <taxon>Pseudomonadota</taxon>
        <taxon>Betaproteobacteria</taxon>
        <taxon>Burkholderiales</taxon>
        <taxon>Piscinibacterium</taxon>
    </lineage>
</organism>
<sequence>MNQSESSLWIREHLVYLPEYDDGLSSHLPMAIHALEQLGAPQAAIARFHDSYIGRLVPRAMSPVQTGGDDWLQLRGQPDAWPRLETLFQQRVRFMGAEAVLREAVPQLWSGVAAAAFHGLIRTAHAFESGVSEEIAAALAYWAWRWQPVRFGHRHGLPNDARADLFSEWTLALRHSGLQFQSNQRLISERITQACAHLDRLRNVPAYLEGAIKVQTVAQWAAREYLETRNFTVLHLITGCRAAQVLHPFWAPDPAAAGQLADALAAAYVGIGPMKRQVLQVRNMPWEQIRALAIDHEDEHVIKLVHACDYFAALNWDGPWQELATCAVST</sequence>
<reference evidence="3" key="1">
    <citation type="journal article" date="2019" name="Int. J. Syst. Evol. Microbiol.">
        <title>The Global Catalogue of Microorganisms (GCM) 10K type strain sequencing project: providing services to taxonomists for standard genome sequencing and annotation.</title>
        <authorList>
            <consortium name="The Broad Institute Genomics Platform"/>
            <consortium name="The Broad Institute Genome Sequencing Center for Infectious Disease"/>
            <person name="Wu L."/>
            <person name="Ma J."/>
        </authorList>
    </citation>
    <scope>NUCLEOTIDE SEQUENCE [LARGE SCALE GENOMIC DNA]</scope>
    <source>
        <strain evidence="3">KCTC 52168</strain>
    </source>
</reference>
<evidence type="ECO:0000313" key="2">
    <source>
        <dbReference type="EMBL" id="MFC3146673.1"/>
    </source>
</evidence>
<dbReference type="EMBL" id="JBHRTI010000003">
    <property type="protein sequence ID" value="MFC3146673.1"/>
    <property type="molecule type" value="Genomic_DNA"/>
</dbReference>
<dbReference type="Proteomes" id="UP001595556">
    <property type="component" value="Unassembled WGS sequence"/>
</dbReference>
<dbReference type="InterPro" id="IPR025337">
    <property type="entry name" value="Questin_oxidase-like"/>
</dbReference>
<keyword evidence="1" id="KW-0560">Oxidoreductase</keyword>
<dbReference type="PANTHER" id="PTHR35870">
    <property type="entry name" value="PROTEIN, PUTATIVE (AFU_ORTHOLOGUE AFUA_5G03330)-RELATED"/>
    <property type="match status" value="1"/>
</dbReference>
<protein>
    <submittedName>
        <fullName evidence="2">Questin oxidase family protein</fullName>
    </submittedName>
</protein>
<name>A0ABV7GYC7_9BURK</name>
<evidence type="ECO:0000256" key="1">
    <source>
        <dbReference type="ARBA" id="ARBA00023002"/>
    </source>
</evidence>
<dbReference type="RefSeq" id="WP_377301075.1">
    <property type="nucleotide sequence ID" value="NZ_CP180191.1"/>
</dbReference>
<proteinExistence type="predicted"/>
<keyword evidence="3" id="KW-1185">Reference proteome</keyword>
<dbReference type="Pfam" id="PF14027">
    <property type="entry name" value="Questin_oxidase"/>
    <property type="match status" value="1"/>
</dbReference>
<accession>A0ABV7GYC7</accession>